<dbReference type="Gene3D" id="3.90.25.10">
    <property type="entry name" value="UDP-galactose 4-epimerase, domain 1"/>
    <property type="match status" value="1"/>
</dbReference>
<sequence>MILITGATGNLGSSVVAQLLKISTTDKFIVTSSNANGVKKLIDQGLNARLANFTDISSLNQAFKDVEKILLISTMDQNRFEQHKNVVDTAKAQGIKHIVYTSLAIKNIQTSGVKDLMISHFQTEDYIKKSGLTYTILRNTMYADALTQVLGENALNQEINLPGGDGKVPYALRREMGEGTANLLLQDGHENKTYNITGSASFGYQDIAKVISGLTGNTINYNDIPEDDFKGFLKQIGFPDFAIYLHSGTIYDIKTHQYEIETKTLEELLSRPTASIETFVKELFNIN</sequence>
<dbReference type="PANTHER" id="PTHR47129:SF1">
    <property type="entry name" value="NMRA-LIKE DOMAIN-CONTAINING PROTEIN"/>
    <property type="match status" value="1"/>
</dbReference>
<dbReference type="RefSeq" id="WP_409357423.1">
    <property type="nucleotide sequence ID" value="NZ_JBJXVJ010000003.1"/>
</dbReference>
<reference evidence="2 3" key="1">
    <citation type="submission" date="2024-12" db="EMBL/GenBank/DDBJ databases">
        <title>Draft genome sequence of Chryseobacterium kwangjuense AG447.</title>
        <authorList>
            <person name="Cheptsov V.S."/>
            <person name="Belov A."/>
            <person name="Zavarzina A.G."/>
        </authorList>
    </citation>
    <scope>NUCLEOTIDE SEQUENCE [LARGE SCALE GENOMIC DNA]</scope>
    <source>
        <strain evidence="2 3">AG447</strain>
    </source>
</reference>
<dbReference type="EC" id="1.6.5.2" evidence="2"/>
<dbReference type="InterPro" id="IPR008030">
    <property type="entry name" value="NmrA-like"/>
</dbReference>
<dbReference type="CDD" id="cd05269">
    <property type="entry name" value="TMR_SDR_a"/>
    <property type="match status" value="1"/>
</dbReference>
<keyword evidence="3" id="KW-1185">Reference proteome</keyword>
<dbReference type="Gene3D" id="3.40.50.720">
    <property type="entry name" value="NAD(P)-binding Rossmann-like Domain"/>
    <property type="match status" value="1"/>
</dbReference>
<protein>
    <submittedName>
        <fullName evidence="2">SDR family oxidoreductase</fullName>
        <ecNumber evidence="2">1.6.5.2</ecNumber>
    </submittedName>
</protein>
<organism evidence="2 3">
    <name type="scientific">Chryseobacterium kwangjuense</name>
    <dbReference type="NCBI Taxonomy" id="267125"/>
    <lineage>
        <taxon>Bacteria</taxon>
        <taxon>Pseudomonadati</taxon>
        <taxon>Bacteroidota</taxon>
        <taxon>Flavobacteriia</taxon>
        <taxon>Flavobacteriales</taxon>
        <taxon>Weeksellaceae</taxon>
        <taxon>Chryseobacterium group</taxon>
        <taxon>Chryseobacterium</taxon>
    </lineage>
</organism>
<dbReference type="EMBL" id="JBJXVJ010000003">
    <property type="protein sequence ID" value="MFN1218478.1"/>
    <property type="molecule type" value="Genomic_DNA"/>
</dbReference>
<dbReference type="InterPro" id="IPR036291">
    <property type="entry name" value="NAD(P)-bd_dom_sf"/>
</dbReference>
<proteinExistence type="predicted"/>
<dbReference type="GO" id="GO:0003955">
    <property type="term" value="F:NAD(P)H dehydrogenase (quinone) activity"/>
    <property type="evidence" value="ECO:0007669"/>
    <property type="project" value="UniProtKB-EC"/>
</dbReference>
<keyword evidence="2" id="KW-0560">Oxidoreductase</keyword>
<name>A0ABW9K5C4_9FLAO</name>
<evidence type="ECO:0000259" key="1">
    <source>
        <dbReference type="Pfam" id="PF05368"/>
    </source>
</evidence>
<evidence type="ECO:0000313" key="3">
    <source>
        <dbReference type="Proteomes" id="UP001634154"/>
    </source>
</evidence>
<dbReference type="InterPro" id="IPR052718">
    <property type="entry name" value="NmrA-type_oxidoreductase"/>
</dbReference>
<dbReference type="PANTHER" id="PTHR47129">
    <property type="entry name" value="QUINONE OXIDOREDUCTASE 2"/>
    <property type="match status" value="1"/>
</dbReference>
<gene>
    <name evidence="2" type="ORF">ACKW6Q_16030</name>
</gene>
<dbReference type="Pfam" id="PF05368">
    <property type="entry name" value="NmrA"/>
    <property type="match status" value="1"/>
</dbReference>
<dbReference type="Proteomes" id="UP001634154">
    <property type="component" value="Unassembled WGS sequence"/>
</dbReference>
<evidence type="ECO:0000313" key="2">
    <source>
        <dbReference type="EMBL" id="MFN1218478.1"/>
    </source>
</evidence>
<accession>A0ABW9K5C4</accession>
<dbReference type="SUPFAM" id="SSF51735">
    <property type="entry name" value="NAD(P)-binding Rossmann-fold domains"/>
    <property type="match status" value="1"/>
</dbReference>
<comment type="caution">
    <text evidence="2">The sequence shown here is derived from an EMBL/GenBank/DDBJ whole genome shotgun (WGS) entry which is preliminary data.</text>
</comment>
<feature type="domain" description="NmrA-like" evidence="1">
    <location>
        <begin position="2"/>
        <end position="238"/>
    </location>
</feature>